<dbReference type="RefSeq" id="WP_002730566.1">
    <property type="nucleotide sequence ID" value="NZ_CAHP01000042.1"/>
</dbReference>
<gene>
    <name evidence="3" type="ORF">PHAMO_470015</name>
</gene>
<dbReference type="AlphaFoldDB" id="H8FWM7"/>
<dbReference type="InterPro" id="IPR006442">
    <property type="entry name" value="Antitoxin_Phd/YefM"/>
</dbReference>
<dbReference type="Pfam" id="PF02604">
    <property type="entry name" value="PhdYeFM_antitox"/>
    <property type="match status" value="1"/>
</dbReference>
<organism evidence="3 4">
    <name type="scientific">Magnetospirillum molischianum DSM 120</name>
    <dbReference type="NCBI Taxonomy" id="1150626"/>
    <lineage>
        <taxon>Bacteria</taxon>
        <taxon>Pseudomonadati</taxon>
        <taxon>Pseudomonadota</taxon>
        <taxon>Alphaproteobacteria</taxon>
        <taxon>Rhodospirillales</taxon>
        <taxon>Rhodospirillaceae</taxon>
        <taxon>Magnetospirillum</taxon>
    </lineage>
</organism>
<dbReference type="EMBL" id="CAHP01000042">
    <property type="protein sequence ID" value="CCG42765.1"/>
    <property type="molecule type" value="Genomic_DNA"/>
</dbReference>
<dbReference type="SUPFAM" id="SSF143120">
    <property type="entry name" value="YefM-like"/>
    <property type="match status" value="1"/>
</dbReference>
<accession>H8FWM7</accession>
<sequence>MRNISAADANRHFSRILRDVQAGQTVTVTSRGTPVATIRPTGAGSPNQWQAKQALLARLRGQATAGISWSRDELYDDGTPA</sequence>
<comment type="caution">
    <text evidence="3">The sequence shown here is derived from an EMBL/GenBank/DDBJ whole genome shotgun (WGS) entry which is preliminary data.</text>
</comment>
<proteinExistence type="inferred from homology"/>
<dbReference type="InterPro" id="IPR036165">
    <property type="entry name" value="YefM-like_sf"/>
</dbReference>
<comment type="function">
    <text evidence="2">Antitoxin component of a type II toxin-antitoxin (TA) system.</text>
</comment>
<comment type="similarity">
    <text evidence="1 2">Belongs to the phD/YefM antitoxin family.</text>
</comment>
<dbReference type="NCBIfam" id="TIGR01552">
    <property type="entry name" value="phd_fam"/>
    <property type="match status" value="1"/>
</dbReference>
<dbReference type="OrthoDB" id="7276624at2"/>
<dbReference type="eggNOG" id="COG4118">
    <property type="taxonomic scope" value="Bacteria"/>
</dbReference>
<evidence type="ECO:0000313" key="4">
    <source>
        <dbReference type="Proteomes" id="UP000004169"/>
    </source>
</evidence>
<keyword evidence="4" id="KW-1185">Reference proteome</keyword>
<name>H8FWM7_MAGML</name>
<protein>
    <recommendedName>
        <fullName evidence="2">Antitoxin</fullName>
    </recommendedName>
</protein>
<evidence type="ECO:0000313" key="3">
    <source>
        <dbReference type="EMBL" id="CCG42765.1"/>
    </source>
</evidence>
<dbReference type="Gene3D" id="3.40.1620.10">
    <property type="entry name" value="YefM-like domain"/>
    <property type="match status" value="1"/>
</dbReference>
<evidence type="ECO:0000256" key="2">
    <source>
        <dbReference type="RuleBase" id="RU362080"/>
    </source>
</evidence>
<dbReference type="STRING" id="1150626.PHAMO_470015"/>
<evidence type="ECO:0000256" key="1">
    <source>
        <dbReference type="ARBA" id="ARBA00009981"/>
    </source>
</evidence>
<dbReference type="Proteomes" id="UP000004169">
    <property type="component" value="Unassembled WGS sequence"/>
</dbReference>
<reference evidence="3 4" key="1">
    <citation type="journal article" date="2012" name="J. Bacteriol.">
        <title>Draft Genome Sequence of the Purple Photosynthetic Bacterium Phaeospirillum molischianum DSM120, a Particularly Versatile Bacterium.</title>
        <authorList>
            <person name="Duquesne K."/>
            <person name="Prima V."/>
            <person name="Ji B."/>
            <person name="Rouy Z."/>
            <person name="Medigue C."/>
            <person name="Talla E."/>
            <person name="Sturgis J.N."/>
        </authorList>
    </citation>
    <scope>NUCLEOTIDE SEQUENCE [LARGE SCALE GENOMIC DNA]</scope>
    <source>
        <strain evidence="4">DSM120</strain>
    </source>
</reference>